<dbReference type="EMBL" id="CP038150">
    <property type="protein sequence ID" value="QBR02383.1"/>
    <property type="molecule type" value="Genomic_DNA"/>
</dbReference>
<sequence>MDVPVLVVGAGPVGLATALELQSRGIRALVVERNPATTRHPKMDVTNGRSMEHFRRLGVAERIRSVAVPPENCMDVAWVTRLNEWELTRFPYPDVHTWREHIRSHNDGSQPLEPNMRLSQVVLEPTLRDILSESPLVELRFGWAVQRFVQDADGVTATIRETATGKTEEVRCTLLAGCDGGGSIVRESLGFSWEGQFAVARFYMVHFRSQATDLLRRFGVAWHYQSPVGGTLIGQDDNDTFTLHNILAEGVDPSTIDPRQLVYQSIGTEFPLEVLQANPWTPHLVLSTGYGQDRVWLAGDAVHQYIPTGGYGMNTGICDAVDLGWKFAAVLQGWGGPKLLESIEAERRPVGARNLEASGAHMGVRLRIAQAYDPKIHEDSPEGAAAREAYASLIKELGNAENEAIGIELGFRYRGSPIICGEDNEPEWDLLRYVPSTWPGVRAPHLFLQDGRAIFDLFGQWFTLLRFNDASAEPMIEAARARGVPLTVVDIRDEHARAIYERDFVLIRPDQHVAWRGDAMPSDPYAVIDRVRGA</sequence>
<keyword evidence="5" id="KW-1185">Reference proteome</keyword>
<keyword evidence="4" id="KW-0560">Oxidoreductase</keyword>
<dbReference type="Gene3D" id="3.30.9.10">
    <property type="entry name" value="D-Amino Acid Oxidase, subunit A, domain 2"/>
    <property type="match status" value="1"/>
</dbReference>
<dbReference type="Gene3D" id="3.50.50.60">
    <property type="entry name" value="FAD/NAD(P)-binding domain"/>
    <property type="match status" value="1"/>
</dbReference>
<dbReference type="KEGG" id="ppai:E1956_30890"/>
<dbReference type="Gene3D" id="3.40.30.120">
    <property type="match status" value="1"/>
</dbReference>
<dbReference type="InterPro" id="IPR036188">
    <property type="entry name" value="FAD/NAD-bd_sf"/>
</dbReference>
<name>A0A4V1B0D4_9BURK</name>
<keyword evidence="4" id="KW-0503">Monooxygenase</keyword>
<evidence type="ECO:0000256" key="1">
    <source>
        <dbReference type="ARBA" id="ARBA00022630"/>
    </source>
</evidence>
<evidence type="ECO:0000256" key="2">
    <source>
        <dbReference type="ARBA" id="ARBA00022827"/>
    </source>
</evidence>
<reference evidence="4 5" key="1">
    <citation type="submission" date="2019-03" db="EMBL/GenBank/DDBJ databases">
        <title>Paraburkholderia sp. 7MH5, isolated from subtropical forest soil.</title>
        <authorList>
            <person name="Gao Z.-H."/>
            <person name="Qiu L.-H."/>
        </authorList>
    </citation>
    <scope>NUCLEOTIDE SEQUENCE [LARGE SCALE GENOMIC DNA]</scope>
    <source>
        <strain evidence="4 5">7MH5</strain>
    </source>
</reference>
<evidence type="ECO:0000313" key="5">
    <source>
        <dbReference type="Proteomes" id="UP000295727"/>
    </source>
</evidence>
<evidence type="ECO:0000259" key="3">
    <source>
        <dbReference type="Pfam" id="PF01494"/>
    </source>
</evidence>
<dbReference type="GO" id="GO:0071949">
    <property type="term" value="F:FAD binding"/>
    <property type="evidence" value="ECO:0007669"/>
    <property type="project" value="InterPro"/>
</dbReference>
<feature type="domain" description="FAD-binding" evidence="3">
    <location>
        <begin position="2"/>
        <end position="357"/>
    </location>
</feature>
<dbReference type="InterPro" id="IPR050641">
    <property type="entry name" value="RIFMO-like"/>
</dbReference>
<dbReference type="Pfam" id="PF21274">
    <property type="entry name" value="Rng_hyd_C"/>
    <property type="match status" value="1"/>
</dbReference>
<dbReference type="PRINTS" id="PR00420">
    <property type="entry name" value="RNGMNOXGNASE"/>
</dbReference>
<dbReference type="Proteomes" id="UP000295727">
    <property type="component" value="Chromosome 3"/>
</dbReference>
<dbReference type="SUPFAM" id="SSF51905">
    <property type="entry name" value="FAD/NAD(P)-binding domain"/>
    <property type="match status" value="1"/>
</dbReference>
<organism evidence="4 5">
    <name type="scientific">Paraburkholderia pallida</name>
    <dbReference type="NCBI Taxonomy" id="2547399"/>
    <lineage>
        <taxon>Bacteria</taxon>
        <taxon>Pseudomonadati</taxon>
        <taxon>Pseudomonadota</taxon>
        <taxon>Betaproteobacteria</taxon>
        <taxon>Burkholderiales</taxon>
        <taxon>Burkholderiaceae</taxon>
        <taxon>Paraburkholderia</taxon>
    </lineage>
</organism>
<dbReference type="GO" id="GO:0016709">
    <property type="term" value="F:oxidoreductase activity, acting on paired donors, with incorporation or reduction of molecular oxygen, NAD(P)H as one donor, and incorporation of one atom of oxygen"/>
    <property type="evidence" value="ECO:0007669"/>
    <property type="project" value="UniProtKB-ARBA"/>
</dbReference>
<protein>
    <submittedName>
        <fullName evidence="4">FAD-monooxygenase</fullName>
    </submittedName>
</protein>
<keyword evidence="2" id="KW-0274">FAD</keyword>
<proteinExistence type="predicted"/>
<accession>A0A4V1B0D4</accession>
<keyword evidence="1" id="KW-0285">Flavoprotein</keyword>
<gene>
    <name evidence="4" type="ORF">E1956_30890</name>
</gene>
<dbReference type="NCBIfam" id="NF004780">
    <property type="entry name" value="PRK06126.1"/>
    <property type="match status" value="1"/>
</dbReference>
<evidence type="ECO:0000313" key="4">
    <source>
        <dbReference type="EMBL" id="QBR02383.1"/>
    </source>
</evidence>
<dbReference type="PANTHER" id="PTHR43004">
    <property type="entry name" value="TRK SYSTEM POTASSIUM UPTAKE PROTEIN"/>
    <property type="match status" value="1"/>
</dbReference>
<dbReference type="AlphaFoldDB" id="A0A4V1B0D4"/>
<dbReference type="Pfam" id="PF01494">
    <property type="entry name" value="FAD_binding_3"/>
    <property type="match status" value="1"/>
</dbReference>
<dbReference type="InterPro" id="IPR002938">
    <property type="entry name" value="FAD-bd"/>
</dbReference>
<dbReference type="OrthoDB" id="3443359at2"/>
<dbReference type="PANTHER" id="PTHR43004:SF21">
    <property type="entry name" value="FAD-BINDING DOMAIN-CONTAINING PROTEIN-RELATED"/>
    <property type="match status" value="1"/>
</dbReference>